<reference evidence="2 3" key="1">
    <citation type="submission" date="2017-07" db="EMBL/GenBank/DDBJ databases">
        <title>Sandarakinorhabdus cyanobacteriorum sp. nov., a novel bacterium isolated from cyanobacterial aggregates in a eutrophic lake.</title>
        <authorList>
            <person name="Cai H."/>
        </authorList>
    </citation>
    <scope>NUCLEOTIDE SEQUENCE [LARGE SCALE GENOMIC DNA]</scope>
    <source>
        <strain evidence="2 3">TH057</strain>
    </source>
</reference>
<evidence type="ECO:0000256" key="1">
    <source>
        <dbReference type="SAM" id="Phobius"/>
    </source>
</evidence>
<dbReference type="AlphaFoldDB" id="A0A255YNL2"/>
<comment type="caution">
    <text evidence="2">The sequence shown here is derived from an EMBL/GenBank/DDBJ whole genome shotgun (WGS) entry which is preliminary data.</text>
</comment>
<dbReference type="EMBL" id="NOXT01000099">
    <property type="protein sequence ID" value="OYQ30768.1"/>
    <property type="molecule type" value="Genomic_DNA"/>
</dbReference>
<keyword evidence="3" id="KW-1185">Reference proteome</keyword>
<protein>
    <submittedName>
        <fullName evidence="2">Uncharacterized protein</fullName>
    </submittedName>
</protein>
<evidence type="ECO:0000313" key="2">
    <source>
        <dbReference type="EMBL" id="OYQ30768.1"/>
    </source>
</evidence>
<feature type="transmembrane region" description="Helical" evidence="1">
    <location>
        <begin position="52"/>
        <end position="72"/>
    </location>
</feature>
<gene>
    <name evidence="2" type="ORF">CHU93_06310</name>
</gene>
<sequence length="73" mass="7588">MMNALSMIVGFASLGLAFFAFLPLLGWANWAIIPLAMVGVGLGFLSGKRSGVMLNLVVIAIGAFRLFMGGGVL</sequence>
<dbReference type="RefSeq" id="WP_094473269.1">
    <property type="nucleotide sequence ID" value="NZ_NOXT01000099.1"/>
</dbReference>
<dbReference type="OrthoDB" id="7391824at2"/>
<keyword evidence="1" id="KW-0472">Membrane</keyword>
<keyword evidence="1" id="KW-0812">Transmembrane</keyword>
<feature type="transmembrane region" description="Helical" evidence="1">
    <location>
        <begin position="27"/>
        <end position="45"/>
    </location>
</feature>
<dbReference type="Proteomes" id="UP000216991">
    <property type="component" value="Unassembled WGS sequence"/>
</dbReference>
<proteinExistence type="predicted"/>
<accession>A0A255YNL2</accession>
<organism evidence="2 3">
    <name type="scientific">Sandarakinorhabdus cyanobacteriorum</name>
    <dbReference type="NCBI Taxonomy" id="1981098"/>
    <lineage>
        <taxon>Bacteria</taxon>
        <taxon>Pseudomonadati</taxon>
        <taxon>Pseudomonadota</taxon>
        <taxon>Alphaproteobacteria</taxon>
        <taxon>Sphingomonadales</taxon>
        <taxon>Sphingosinicellaceae</taxon>
        <taxon>Sandarakinorhabdus</taxon>
    </lineage>
</organism>
<evidence type="ECO:0000313" key="3">
    <source>
        <dbReference type="Proteomes" id="UP000216991"/>
    </source>
</evidence>
<keyword evidence="1" id="KW-1133">Transmembrane helix</keyword>
<name>A0A255YNL2_9SPHN</name>